<evidence type="ECO:0000313" key="3">
    <source>
        <dbReference type="Proteomes" id="UP001227126"/>
    </source>
</evidence>
<feature type="transmembrane region" description="Helical" evidence="1">
    <location>
        <begin position="7"/>
        <end position="25"/>
    </location>
</feature>
<dbReference type="Proteomes" id="UP001227126">
    <property type="component" value="Unassembled WGS sequence"/>
</dbReference>
<organism evidence="2 3">
    <name type="scientific">Sedimentitalea xiamensis</name>
    <dbReference type="NCBI Taxonomy" id="3050037"/>
    <lineage>
        <taxon>Bacteria</taxon>
        <taxon>Pseudomonadati</taxon>
        <taxon>Pseudomonadota</taxon>
        <taxon>Alphaproteobacteria</taxon>
        <taxon>Rhodobacterales</taxon>
        <taxon>Paracoccaceae</taxon>
        <taxon>Sedimentitalea</taxon>
    </lineage>
</organism>
<reference evidence="2 3" key="1">
    <citation type="submission" date="2023-05" db="EMBL/GenBank/DDBJ databases">
        <title>Sedimentitalea sp. nov. JM2-8.</title>
        <authorList>
            <person name="Huang J."/>
        </authorList>
    </citation>
    <scope>NUCLEOTIDE SEQUENCE [LARGE SCALE GENOMIC DNA]</scope>
    <source>
        <strain evidence="2 3">JM2-8</strain>
    </source>
</reference>
<proteinExistence type="predicted"/>
<sequence length="49" mass="5387">MGRLIKFVIYLVCLAGIAVIGYAYLGPWFGIDFSAPQSEIRLPVTLDAK</sequence>
<gene>
    <name evidence="2" type="ORF">QO034_05305</name>
</gene>
<dbReference type="EMBL" id="JASNJE010000004">
    <property type="protein sequence ID" value="MDK3072523.1"/>
    <property type="molecule type" value="Genomic_DNA"/>
</dbReference>
<keyword evidence="1" id="KW-0812">Transmembrane</keyword>
<evidence type="ECO:0000256" key="1">
    <source>
        <dbReference type="SAM" id="Phobius"/>
    </source>
</evidence>
<keyword evidence="3" id="KW-1185">Reference proteome</keyword>
<keyword evidence="1" id="KW-1133">Transmembrane helix</keyword>
<accession>A0ABT7FBN4</accession>
<evidence type="ECO:0000313" key="2">
    <source>
        <dbReference type="EMBL" id="MDK3072523.1"/>
    </source>
</evidence>
<comment type="caution">
    <text evidence="2">The sequence shown here is derived from an EMBL/GenBank/DDBJ whole genome shotgun (WGS) entry which is preliminary data.</text>
</comment>
<protein>
    <submittedName>
        <fullName evidence="2">Uncharacterized protein</fullName>
    </submittedName>
</protein>
<dbReference type="RefSeq" id="WP_284484462.1">
    <property type="nucleotide sequence ID" value="NZ_JASNJE010000004.1"/>
</dbReference>
<name>A0ABT7FBN4_9RHOB</name>
<keyword evidence="1" id="KW-0472">Membrane</keyword>